<reference evidence="9 10" key="1">
    <citation type="journal article" date="2016" name="Nat. Commun.">
        <title>Thousands of microbial genomes shed light on interconnected biogeochemical processes in an aquifer system.</title>
        <authorList>
            <person name="Anantharaman K."/>
            <person name="Brown C.T."/>
            <person name="Hug L.A."/>
            <person name="Sharon I."/>
            <person name="Castelle C.J."/>
            <person name="Probst A.J."/>
            <person name="Thomas B.C."/>
            <person name="Singh A."/>
            <person name="Wilkins M.J."/>
            <person name="Karaoz U."/>
            <person name="Brodie E.L."/>
            <person name="Williams K.H."/>
            <person name="Hubbard S.S."/>
            <person name="Banfield J.F."/>
        </authorList>
    </citation>
    <scope>NUCLEOTIDE SEQUENCE [LARGE SCALE GENOMIC DNA]</scope>
</reference>
<dbReference type="InterPro" id="IPR001189">
    <property type="entry name" value="Mn/Fe_SOD"/>
</dbReference>
<evidence type="ECO:0000313" key="10">
    <source>
        <dbReference type="Proteomes" id="UP000176932"/>
    </source>
</evidence>
<dbReference type="SUPFAM" id="SSF46609">
    <property type="entry name" value="Fe,Mn superoxide dismutase (SOD), N-terminal domain"/>
    <property type="match status" value="1"/>
</dbReference>
<dbReference type="GO" id="GO:0004784">
    <property type="term" value="F:superoxide dismutase activity"/>
    <property type="evidence" value="ECO:0007669"/>
    <property type="project" value="UniProtKB-EC"/>
</dbReference>
<accession>A0A1F7UYS1</accession>
<dbReference type="EMBL" id="MGEL01000015">
    <property type="protein sequence ID" value="OGL83410.1"/>
    <property type="molecule type" value="Genomic_DNA"/>
</dbReference>
<dbReference type="SUPFAM" id="SSF54719">
    <property type="entry name" value="Fe,Mn superoxide dismutase (SOD), C-terminal domain"/>
    <property type="match status" value="1"/>
</dbReference>
<evidence type="ECO:0000259" key="8">
    <source>
        <dbReference type="Pfam" id="PF02777"/>
    </source>
</evidence>
<dbReference type="EC" id="1.15.1.1" evidence="2 6"/>
<evidence type="ECO:0000256" key="2">
    <source>
        <dbReference type="ARBA" id="ARBA00012682"/>
    </source>
</evidence>
<comment type="function">
    <text evidence="6">Destroys radicals which are normally produced within the cells and which are toxic to biological systems.</text>
</comment>
<evidence type="ECO:0000256" key="3">
    <source>
        <dbReference type="ARBA" id="ARBA00022723"/>
    </source>
</evidence>
<sequence>EETFSFHHGKHHAGYVAKLNAAVEGSAHADQSLEEVVVASRGNAKIFNSAAQHYNHSFFWQCLQPEGGKPSGAIKAQIERDFGSVSDFQQQFSNAAATLFGSGWTWLVRGADGVLAIVQTKDAETPLGTGSVPLLTLDVWEHAYYIDHRNDRQDFIEGFWNHINWEFVNKQ</sequence>
<keyword evidence="4 6" id="KW-0560">Oxidoreductase</keyword>
<dbReference type="GO" id="GO:0046872">
    <property type="term" value="F:metal ion binding"/>
    <property type="evidence" value="ECO:0007669"/>
    <property type="project" value="UniProtKB-KW"/>
</dbReference>
<dbReference type="Proteomes" id="UP000176932">
    <property type="component" value="Unassembled WGS sequence"/>
</dbReference>
<dbReference type="AlphaFoldDB" id="A0A1F7UYS1"/>
<organism evidence="9 10">
    <name type="scientific">Candidatus Uhrbacteria bacterium RIFCSPLOWO2_01_FULL_53_9</name>
    <dbReference type="NCBI Taxonomy" id="1802403"/>
    <lineage>
        <taxon>Bacteria</taxon>
        <taxon>Candidatus Uhriibacteriota</taxon>
    </lineage>
</organism>
<dbReference type="InterPro" id="IPR036314">
    <property type="entry name" value="SOD_C_sf"/>
</dbReference>
<dbReference type="InterPro" id="IPR019832">
    <property type="entry name" value="Mn/Fe_SOD_C"/>
</dbReference>
<feature type="domain" description="Manganese/iron superoxide dismutase C-terminal" evidence="8">
    <location>
        <begin position="70"/>
        <end position="170"/>
    </location>
</feature>
<evidence type="ECO:0000256" key="6">
    <source>
        <dbReference type="RuleBase" id="RU000414"/>
    </source>
</evidence>
<evidence type="ECO:0000313" key="9">
    <source>
        <dbReference type="EMBL" id="OGL83410.1"/>
    </source>
</evidence>
<feature type="binding site" evidence="5">
    <location>
        <position position="142"/>
    </location>
    <ligand>
        <name>Mn(2+)</name>
        <dbReference type="ChEBI" id="CHEBI:29035"/>
    </ligand>
</feature>
<name>A0A1F7UYS1_9BACT</name>
<comment type="catalytic activity">
    <reaction evidence="6">
        <text>2 superoxide + 2 H(+) = H2O2 + O2</text>
        <dbReference type="Rhea" id="RHEA:20696"/>
        <dbReference type="ChEBI" id="CHEBI:15378"/>
        <dbReference type="ChEBI" id="CHEBI:15379"/>
        <dbReference type="ChEBI" id="CHEBI:16240"/>
        <dbReference type="ChEBI" id="CHEBI:18421"/>
        <dbReference type="EC" id="1.15.1.1"/>
    </reaction>
</comment>
<dbReference type="InterPro" id="IPR019833">
    <property type="entry name" value="Mn/Fe_SOD_BS"/>
</dbReference>
<evidence type="ECO:0000256" key="1">
    <source>
        <dbReference type="ARBA" id="ARBA00008714"/>
    </source>
</evidence>
<evidence type="ECO:0000259" key="7">
    <source>
        <dbReference type="Pfam" id="PF00081"/>
    </source>
</evidence>
<feature type="binding site" evidence="5">
    <location>
        <position position="56"/>
    </location>
    <ligand>
        <name>Mn(2+)</name>
        <dbReference type="ChEBI" id="CHEBI:29035"/>
    </ligand>
</feature>
<dbReference type="PIRSF" id="PIRSF000349">
    <property type="entry name" value="SODismutase"/>
    <property type="match status" value="1"/>
</dbReference>
<dbReference type="PROSITE" id="PS00088">
    <property type="entry name" value="SOD_MN"/>
    <property type="match status" value="1"/>
</dbReference>
<feature type="binding site" evidence="5">
    <location>
        <position position="7"/>
    </location>
    <ligand>
        <name>Mn(2+)</name>
        <dbReference type="ChEBI" id="CHEBI:29035"/>
    </ligand>
</feature>
<comment type="similarity">
    <text evidence="1 6">Belongs to the iron/manganese superoxide dismutase family.</text>
</comment>
<dbReference type="InterPro" id="IPR036324">
    <property type="entry name" value="Mn/Fe_SOD_N_sf"/>
</dbReference>
<dbReference type="InterPro" id="IPR019831">
    <property type="entry name" value="Mn/Fe_SOD_N"/>
</dbReference>
<evidence type="ECO:0000256" key="4">
    <source>
        <dbReference type="ARBA" id="ARBA00023002"/>
    </source>
</evidence>
<dbReference type="PRINTS" id="PR01703">
    <property type="entry name" value="MNSODISMTASE"/>
</dbReference>
<dbReference type="PANTHER" id="PTHR42769">
    <property type="entry name" value="SUPEROXIDE DISMUTASE"/>
    <property type="match status" value="1"/>
</dbReference>
<keyword evidence="3 5" id="KW-0479">Metal-binding</keyword>
<proteinExistence type="inferred from homology"/>
<dbReference type="Pfam" id="PF02777">
    <property type="entry name" value="Sod_Fe_C"/>
    <property type="match status" value="1"/>
</dbReference>
<dbReference type="Pfam" id="PF00081">
    <property type="entry name" value="Sod_Fe_N"/>
    <property type="match status" value="1"/>
</dbReference>
<feature type="binding site" evidence="5">
    <location>
        <position position="138"/>
    </location>
    <ligand>
        <name>Mn(2+)</name>
        <dbReference type="ChEBI" id="CHEBI:29035"/>
    </ligand>
</feature>
<feature type="non-terminal residue" evidence="9">
    <location>
        <position position="1"/>
    </location>
</feature>
<dbReference type="PANTHER" id="PTHR42769:SF3">
    <property type="entry name" value="SUPEROXIDE DISMUTASE [FE] 2, CHLOROPLASTIC"/>
    <property type="match status" value="1"/>
</dbReference>
<evidence type="ECO:0000256" key="5">
    <source>
        <dbReference type="PIRSR" id="PIRSR000349-1"/>
    </source>
</evidence>
<dbReference type="Gene3D" id="3.55.40.20">
    <property type="entry name" value="Iron/manganese superoxide dismutase, C-terminal domain"/>
    <property type="match status" value="1"/>
</dbReference>
<dbReference type="FunFam" id="3.55.40.20:FF:000004">
    <property type="entry name" value="Superoxide dismutase [Fe]"/>
    <property type="match status" value="1"/>
</dbReference>
<gene>
    <name evidence="9" type="ORF">A3B32_00400</name>
</gene>
<dbReference type="Gene3D" id="1.10.287.990">
    <property type="entry name" value="Fe,Mn superoxide dismutase (SOD) domain"/>
    <property type="match status" value="1"/>
</dbReference>
<protein>
    <recommendedName>
        <fullName evidence="2 6">Superoxide dismutase</fullName>
        <ecNumber evidence="2 6">1.15.1.1</ecNumber>
    </recommendedName>
</protein>
<comment type="caution">
    <text evidence="9">The sequence shown here is derived from an EMBL/GenBank/DDBJ whole genome shotgun (WGS) entry which is preliminary data.</text>
</comment>
<feature type="domain" description="Manganese/iron superoxide dismutase N-terminal" evidence="7">
    <location>
        <begin position="2"/>
        <end position="63"/>
    </location>
</feature>